<evidence type="ECO:0008006" key="2">
    <source>
        <dbReference type="Google" id="ProtNLM"/>
    </source>
</evidence>
<dbReference type="EMBL" id="UINC01000028">
    <property type="protein sequence ID" value="SUZ47655.1"/>
    <property type="molecule type" value="Genomic_DNA"/>
</dbReference>
<protein>
    <recommendedName>
        <fullName evidence="2">DUF885 domain-containing protein</fullName>
    </recommendedName>
</protein>
<feature type="non-terminal residue" evidence="1">
    <location>
        <position position="407"/>
    </location>
</feature>
<reference evidence="1" key="1">
    <citation type="submission" date="2018-05" db="EMBL/GenBank/DDBJ databases">
        <authorList>
            <person name="Lanie J.A."/>
            <person name="Ng W.-L."/>
            <person name="Kazmierczak K.M."/>
            <person name="Andrzejewski T.M."/>
            <person name="Davidsen T.M."/>
            <person name="Wayne K.J."/>
            <person name="Tettelin H."/>
            <person name="Glass J.I."/>
            <person name="Rusch D."/>
            <person name="Podicherti R."/>
            <person name="Tsui H.-C.T."/>
            <person name="Winkler M.E."/>
        </authorList>
    </citation>
    <scope>NUCLEOTIDE SEQUENCE</scope>
</reference>
<sequence length="407" mass="45876">MKKTAWVVLIAVLVGTIGVACNGSVETSTGGSGPVGVANYGDLLELFLEFRSVETPATDTGLPDYTVPAMSRQREQLNGMRQRLAAMNITDWPVDQQVDYHLVRAEMNGLDFYHRVLRPWSRDPGFYLQTQAGAGPVRGATVRIRNLPLDAERIVRVRRDLEMVPEILQQARGNLVDVPGDLVVLALHYLPGEVGYFDTIGVAMQEHHPELVPSAEAASAAVIDYGAWLEANRSRMTAPAGIGVDNYNWWFKNVQLVPYTMEDFMDIVTRDDDRLQTFLALERNRNRALPELEPVATGEEWQRRKREGLEFAMQFLEENDVVTIPDYLSALGYLDRGPLSAAPQWPRPETDFFDQTGDREPLPELFHEFIGHYLDGQIVGRDDRPIRGTDRLYAIDMVRSEGWAFSL</sequence>
<accession>A0A381MZH5</accession>
<feature type="non-terminal residue" evidence="1">
    <location>
        <position position="1"/>
    </location>
</feature>
<name>A0A381MZH5_9ZZZZ</name>
<proteinExistence type="predicted"/>
<organism evidence="1">
    <name type="scientific">marine metagenome</name>
    <dbReference type="NCBI Taxonomy" id="408172"/>
    <lineage>
        <taxon>unclassified sequences</taxon>
        <taxon>metagenomes</taxon>
        <taxon>ecological metagenomes</taxon>
    </lineage>
</organism>
<gene>
    <name evidence="1" type="ORF">METZ01_LOCUS509</name>
</gene>
<evidence type="ECO:0000313" key="1">
    <source>
        <dbReference type="EMBL" id="SUZ47655.1"/>
    </source>
</evidence>
<dbReference type="AlphaFoldDB" id="A0A381MZH5"/>